<evidence type="ECO:0000256" key="1">
    <source>
        <dbReference type="SAM" id="SignalP"/>
    </source>
</evidence>
<name>A0AAN6ZF64_9PEZI</name>
<evidence type="ECO:0000313" key="3">
    <source>
        <dbReference type="Proteomes" id="UP001304895"/>
    </source>
</evidence>
<feature type="chain" id="PRO_5042942522" description="Secreted protein" evidence="1">
    <location>
        <begin position="21"/>
        <end position="75"/>
    </location>
</feature>
<keyword evidence="1" id="KW-0732">Signal</keyword>
<sequence>MRGLAVCAARWLLGVGGLRGRGASSCWCGGWWDSLYTRLGCEKSTGSSSSSACVLGRAEVTWFLWDQGNLCFLGA</sequence>
<reference evidence="2" key="1">
    <citation type="journal article" date="2023" name="Mol. Phylogenet. Evol.">
        <title>Genome-scale phylogeny and comparative genomics of the fungal order Sordariales.</title>
        <authorList>
            <person name="Hensen N."/>
            <person name="Bonometti L."/>
            <person name="Westerberg I."/>
            <person name="Brannstrom I.O."/>
            <person name="Guillou S."/>
            <person name="Cros-Aarteil S."/>
            <person name="Calhoun S."/>
            <person name="Haridas S."/>
            <person name="Kuo A."/>
            <person name="Mondo S."/>
            <person name="Pangilinan J."/>
            <person name="Riley R."/>
            <person name="LaButti K."/>
            <person name="Andreopoulos B."/>
            <person name="Lipzen A."/>
            <person name="Chen C."/>
            <person name="Yan M."/>
            <person name="Daum C."/>
            <person name="Ng V."/>
            <person name="Clum A."/>
            <person name="Steindorff A."/>
            <person name="Ohm R.A."/>
            <person name="Martin F."/>
            <person name="Silar P."/>
            <person name="Natvig D.O."/>
            <person name="Lalanne C."/>
            <person name="Gautier V."/>
            <person name="Ament-Velasquez S.L."/>
            <person name="Kruys A."/>
            <person name="Hutchinson M.I."/>
            <person name="Powell A.J."/>
            <person name="Barry K."/>
            <person name="Miller A.N."/>
            <person name="Grigoriev I.V."/>
            <person name="Debuchy R."/>
            <person name="Gladieux P."/>
            <person name="Hiltunen Thoren M."/>
            <person name="Johannesson H."/>
        </authorList>
    </citation>
    <scope>NUCLEOTIDE SEQUENCE</scope>
    <source>
        <strain evidence="2">CBS 123565</strain>
    </source>
</reference>
<gene>
    <name evidence="2" type="ORF">BT67DRAFT_231636</name>
</gene>
<reference evidence="2" key="2">
    <citation type="submission" date="2023-05" db="EMBL/GenBank/DDBJ databases">
        <authorList>
            <consortium name="Lawrence Berkeley National Laboratory"/>
            <person name="Steindorff A."/>
            <person name="Hensen N."/>
            <person name="Bonometti L."/>
            <person name="Westerberg I."/>
            <person name="Brannstrom I.O."/>
            <person name="Guillou S."/>
            <person name="Cros-Aarteil S."/>
            <person name="Calhoun S."/>
            <person name="Haridas S."/>
            <person name="Kuo A."/>
            <person name="Mondo S."/>
            <person name="Pangilinan J."/>
            <person name="Riley R."/>
            <person name="Labutti K."/>
            <person name="Andreopoulos B."/>
            <person name="Lipzen A."/>
            <person name="Chen C."/>
            <person name="Yanf M."/>
            <person name="Daum C."/>
            <person name="Ng V."/>
            <person name="Clum A."/>
            <person name="Ohm R."/>
            <person name="Martin F."/>
            <person name="Silar P."/>
            <person name="Natvig D."/>
            <person name="Lalanne C."/>
            <person name="Gautier V."/>
            <person name="Ament-Velasquez S.L."/>
            <person name="Kruys A."/>
            <person name="Hutchinson M.I."/>
            <person name="Powell A.J."/>
            <person name="Barry K."/>
            <person name="Miller A.N."/>
            <person name="Grigoriev I.V."/>
            <person name="Debuchy R."/>
            <person name="Gladieux P."/>
            <person name="Thoren M.H."/>
            <person name="Johannesson H."/>
        </authorList>
    </citation>
    <scope>NUCLEOTIDE SEQUENCE</scope>
    <source>
        <strain evidence="2">CBS 123565</strain>
    </source>
</reference>
<evidence type="ECO:0000313" key="2">
    <source>
        <dbReference type="EMBL" id="KAK4136117.1"/>
    </source>
</evidence>
<feature type="signal peptide" evidence="1">
    <location>
        <begin position="1"/>
        <end position="20"/>
    </location>
</feature>
<evidence type="ECO:0008006" key="4">
    <source>
        <dbReference type="Google" id="ProtNLM"/>
    </source>
</evidence>
<protein>
    <recommendedName>
        <fullName evidence="4">Secreted protein</fullName>
    </recommendedName>
</protein>
<comment type="caution">
    <text evidence="2">The sequence shown here is derived from an EMBL/GenBank/DDBJ whole genome shotgun (WGS) entry which is preliminary data.</text>
</comment>
<accession>A0AAN6ZF64</accession>
<keyword evidence="3" id="KW-1185">Reference proteome</keyword>
<proteinExistence type="predicted"/>
<dbReference type="EMBL" id="MU853404">
    <property type="protein sequence ID" value="KAK4136117.1"/>
    <property type="molecule type" value="Genomic_DNA"/>
</dbReference>
<dbReference type="Proteomes" id="UP001304895">
    <property type="component" value="Unassembled WGS sequence"/>
</dbReference>
<dbReference type="AlphaFoldDB" id="A0AAN6ZF64"/>
<organism evidence="2 3">
    <name type="scientific">Trichocladium antarcticum</name>
    <dbReference type="NCBI Taxonomy" id="1450529"/>
    <lineage>
        <taxon>Eukaryota</taxon>
        <taxon>Fungi</taxon>
        <taxon>Dikarya</taxon>
        <taxon>Ascomycota</taxon>
        <taxon>Pezizomycotina</taxon>
        <taxon>Sordariomycetes</taxon>
        <taxon>Sordariomycetidae</taxon>
        <taxon>Sordariales</taxon>
        <taxon>Chaetomiaceae</taxon>
        <taxon>Trichocladium</taxon>
    </lineage>
</organism>